<reference evidence="1 2" key="1">
    <citation type="submission" date="2016-09" db="EMBL/GenBank/DDBJ databases">
        <title>Complete genome of Desulfosporosinus sp. OL.</title>
        <authorList>
            <person name="Mardanov A."/>
            <person name="Beletsky A."/>
            <person name="Panova A."/>
            <person name="Karnachuk O."/>
            <person name="Ravin N."/>
        </authorList>
    </citation>
    <scope>NUCLEOTIDE SEQUENCE [LARGE SCALE GENOMIC DNA]</scope>
    <source>
        <strain evidence="1 2">OL</strain>
    </source>
</reference>
<dbReference type="RefSeq" id="WP_075364960.1">
    <property type="nucleotide sequence ID" value="NZ_MLBF01000014.1"/>
</dbReference>
<dbReference type="STRING" id="1888891.DSOL_2344"/>
<organism evidence="1 2">
    <name type="scientific">Desulfosporosinus metallidurans</name>
    <dbReference type="NCBI Taxonomy" id="1888891"/>
    <lineage>
        <taxon>Bacteria</taxon>
        <taxon>Bacillati</taxon>
        <taxon>Bacillota</taxon>
        <taxon>Clostridia</taxon>
        <taxon>Eubacteriales</taxon>
        <taxon>Desulfitobacteriaceae</taxon>
        <taxon>Desulfosporosinus</taxon>
    </lineage>
</organism>
<comment type="caution">
    <text evidence="1">The sequence shown here is derived from an EMBL/GenBank/DDBJ whole genome shotgun (WGS) entry which is preliminary data.</text>
</comment>
<dbReference type="AlphaFoldDB" id="A0A1Q8QWY9"/>
<proteinExistence type="predicted"/>
<sequence length="104" mass="11373">MHLAICNKKRVSIKKDASLFGFPYIGIAYPIFSNTRSVLGGLIICENIQHHEDLALTSKNLTQITGQIVDTVKSLENVNTTLITSGKKLSIQSTSALEKVKSID</sequence>
<keyword evidence="2" id="KW-1185">Reference proteome</keyword>
<protein>
    <submittedName>
        <fullName evidence="1">Uncharacterized protein</fullName>
    </submittedName>
</protein>
<dbReference type="Proteomes" id="UP000186102">
    <property type="component" value="Unassembled WGS sequence"/>
</dbReference>
<evidence type="ECO:0000313" key="2">
    <source>
        <dbReference type="Proteomes" id="UP000186102"/>
    </source>
</evidence>
<gene>
    <name evidence="1" type="ORF">DSOL_2344</name>
</gene>
<dbReference type="OrthoDB" id="9807021at2"/>
<name>A0A1Q8QWY9_9FIRM</name>
<accession>A0A1Q8QWY9</accession>
<dbReference type="EMBL" id="MLBF01000014">
    <property type="protein sequence ID" value="OLN31848.1"/>
    <property type="molecule type" value="Genomic_DNA"/>
</dbReference>
<evidence type="ECO:0000313" key="1">
    <source>
        <dbReference type="EMBL" id="OLN31848.1"/>
    </source>
</evidence>